<comment type="similarity">
    <text evidence="4">Belongs to the NAD(P)-dependent epimerase/dehydratase family. HldD subfamily.</text>
</comment>
<feature type="binding site" evidence="4">
    <location>
        <position position="181"/>
    </location>
    <ligand>
        <name>substrate</name>
    </ligand>
</feature>
<feature type="domain" description="NAD-dependent epimerase/dehydratase" evidence="5">
    <location>
        <begin position="2"/>
        <end position="244"/>
    </location>
</feature>
<comment type="subunit">
    <text evidence="4">Homopentamer.</text>
</comment>
<feature type="active site" description="Proton acceptor" evidence="4">
    <location>
        <position position="179"/>
    </location>
</feature>
<keyword evidence="3 4" id="KW-0119">Carbohydrate metabolism</keyword>
<feature type="binding site" evidence="4">
    <location>
        <begin position="202"/>
        <end position="205"/>
    </location>
    <ligand>
        <name>substrate</name>
    </ligand>
</feature>
<accession>A0A1G1TLF1</accession>
<dbReference type="PANTHER" id="PTHR43103:SF3">
    <property type="entry name" value="ADP-L-GLYCERO-D-MANNO-HEPTOSE-6-EPIMERASE"/>
    <property type="match status" value="1"/>
</dbReference>
<feature type="binding site" evidence="4">
    <location>
        <position position="53"/>
    </location>
    <ligand>
        <name>NADP(+)</name>
        <dbReference type="ChEBI" id="CHEBI:58349"/>
    </ligand>
</feature>
<dbReference type="CDD" id="cd05248">
    <property type="entry name" value="ADP_GME_SDR_e"/>
    <property type="match status" value="1"/>
</dbReference>
<comment type="function">
    <text evidence="4">Catalyzes the interconversion between ADP-D-glycero-beta-D-manno-heptose and ADP-L-glycero-beta-D-manno-heptose via an epimerization at carbon 6 of the heptose.</text>
</comment>
<dbReference type="GO" id="GO:0008712">
    <property type="term" value="F:ADP-glyceromanno-heptose 6-epimerase activity"/>
    <property type="evidence" value="ECO:0007669"/>
    <property type="project" value="UniProtKB-UniRule"/>
</dbReference>
<dbReference type="RefSeq" id="WP_070740653.1">
    <property type="nucleotide sequence ID" value="NZ_MDZA01000038.1"/>
</dbReference>
<dbReference type="InterPro" id="IPR011912">
    <property type="entry name" value="Heptose_epim"/>
</dbReference>
<dbReference type="Gene3D" id="3.90.25.10">
    <property type="entry name" value="UDP-galactose 4-epimerase, domain 1"/>
    <property type="match status" value="1"/>
</dbReference>
<dbReference type="GO" id="GO:0005975">
    <property type="term" value="P:carbohydrate metabolic process"/>
    <property type="evidence" value="ECO:0007669"/>
    <property type="project" value="UniProtKB-UniRule"/>
</dbReference>
<keyword evidence="7" id="KW-1185">Reference proteome</keyword>
<feature type="binding site" evidence="4">
    <location>
        <position position="281"/>
    </location>
    <ligand>
        <name>substrate</name>
    </ligand>
</feature>
<feature type="binding site" evidence="4">
    <location>
        <position position="216"/>
    </location>
    <ligand>
        <name>substrate</name>
    </ligand>
</feature>
<proteinExistence type="inferred from homology"/>
<comment type="cofactor">
    <cofactor evidence="4">
        <name>NADP(+)</name>
        <dbReference type="ChEBI" id="CHEBI:58349"/>
    </cofactor>
    <text evidence="4">Binds 1 NADP(+) per subunit.</text>
</comment>
<dbReference type="SUPFAM" id="SSF51735">
    <property type="entry name" value="NAD(P)-binding Rossmann-fold domains"/>
    <property type="match status" value="1"/>
</dbReference>
<dbReference type="InterPro" id="IPR001509">
    <property type="entry name" value="Epimerase_deHydtase"/>
</dbReference>
<keyword evidence="1 4" id="KW-0521">NADP</keyword>
<name>A0A1G1TLF1_9BACT</name>
<dbReference type="NCBIfam" id="TIGR02197">
    <property type="entry name" value="heptose_epim"/>
    <property type="match status" value="1"/>
</dbReference>
<keyword evidence="2 4" id="KW-0413">Isomerase</keyword>
<dbReference type="HAMAP" id="MF_01601">
    <property type="entry name" value="Heptose_epimerase"/>
    <property type="match status" value="1"/>
</dbReference>
<dbReference type="GO" id="GO:0097171">
    <property type="term" value="P:ADP-L-glycero-beta-D-manno-heptose biosynthetic process"/>
    <property type="evidence" value="ECO:0007669"/>
    <property type="project" value="UniProtKB-UniPathway"/>
</dbReference>
<feature type="binding site" evidence="4">
    <location>
        <begin position="73"/>
        <end position="77"/>
    </location>
    <ligand>
        <name>NADP(+)</name>
        <dbReference type="ChEBI" id="CHEBI:58349"/>
    </ligand>
</feature>
<dbReference type="InterPro" id="IPR036291">
    <property type="entry name" value="NAD(P)-bd_dom_sf"/>
</dbReference>
<feature type="binding site" evidence="4">
    <location>
        <position position="170"/>
    </location>
    <ligand>
        <name>substrate</name>
    </ligand>
</feature>
<feature type="binding site" evidence="4">
    <location>
        <begin position="10"/>
        <end position="11"/>
    </location>
    <ligand>
        <name>NADP(+)</name>
        <dbReference type="ChEBI" id="CHEBI:58349"/>
    </ligand>
</feature>
<feature type="binding site" evidence="4">
    <location>
        <position position="188"/>
    </location>
    <ligand>
        <name>substrate</name>
    </ligand>
</feature>
<evidence type="ECO:0000256" key="2">
    <source>
        <dbReference type="ARBA" id="ARBA00023235"/>
    </source>
</evidence>
<dbReference type="EMBL" id="MDZA01000038">
    <property type="protein sequence ID" value="OGX91718.1"/>
    <property type="molecule type" value="Genomic_DNA"/>
</dbReference>
<evidence type="ECO:0000313" key="6">
    <source>
        <dbReference type="EMBL" id="OGX91718.1"/>
    </source>
</evidence>
<protein>
    <recommendedName>
        <fullName evidence="4">ADP-L-glycero-D-manno-heptose-6-epimerase</fullName>
        <ecNumber evidence="4">5.1.3.20</ecNumber>
    </recommendedName>
    <alternativeName>
        <fullName evidence="4">ADP-L-glycero-beta-D-manno-heptose-6-epimerase</fullName>
        <shortName evidence="4">ADP-glyceromanno-heptose 6-epimerase</shortName>
        <shortName evidence="4">ADP-hep 6-epimerase</shortName>
        <shortName evidence="4">AGME</shortName>
    </alternativeName>
</protein>
<evidence type="ECO:0000313" key="7">
    <source>
        <dbReference type="Proteomes" id="UP000177506"/>
    </source>
</evidence>
<dbReference type="OrthoDB" id="8967463at2"/>
<feature type="active site" description="Proton acceptor" evidence="4">
    <location>
        <position position="142"/>
    </location>
</feature>
<comment type="pathway">
    <text evidence="4">Nucleotide-sugar biosynthesis; ADP-L-glycero-beta-D-manno-heptose biosynthesis; ADP-L-glycero-beta-D-manno-heptose from D-glycero-beta-D-manno-heptose 7-phosphate: step 4/4.</text>
</comment>
<sequence>MIVVTGAAGFIASALVSRLNAANFNDVVVVDNFSVEKKLRNLEGKKLREYVDREDFFAWLDEHHAQVEFVFHLGARTDTAEMDPAVFDLLNLNYSKQMWLACCQYQLPLVYASSAATYGDGALGYSDADDALLPLYRPLNPYGESKNDFDNWAVEQAEKPYFWAGLKFFNVYGPNEYHKGRMASVIFHAFQQIQQNGSMTLFKSHNPDYVDGGQMRDFVYVKDVVEVCYFLMHHRKDSGLYNLGSGTARTFMDLALNTFTALGAPVDIRFRDTPEDIRDKYQYYTQADMRKLHSIGYPNAFATLEEGIRDYVQQYLLPDQYY</sequence>
<organism evidence="6 7">
    <name type="scientific">Hymenobacter coccineus</name>
    <dbReference type="NCBI Taxonomy" id="1908235"/>
    <lineage>
        <taxon>Bacteria</taxon>
        <taxon>Pseudomonadati</taxon>
        <taxon>Bacteroidota</taxon>
        <taxon>Cytophagia</taxon>
        <taxon>Cytophagales</taxon>
        <taxon>Hymenobacteraceae</taxon>
        <taxon>Hymenobacter</taxon>
    </lineage>
</organism>
<evidence type="ECO:0000256" key="1">
    <source>
        <dbReference type="ARBA" id="ARBA00022857"/>
    </source>
</evidence>
<evidence type="ECO:0000259" key="5">
    <source>
        <dbReference type="Pfam" id="PF01370"/>
    </source>
</evidence>
<feature type="binding site" evidence="4">
    <location>
        <begin position="31"/>
        <end position="32"/>
    </location>
    <ligand>
        <name>NADP(+)</name>
        <dbReference type="ChEBI" id="CHEBI:58349"/>
    </ligand>
</feature>
<reference evidence="6 7" key="1">
    <citation type="submission" date="2016-08" db="EMBL/GenBank/DDBJ databases">
        <title>Hymenobacter coccineus sp. nov., Hymenobacter lapidarius sp. nov. and Hymenobacter glacialis sp. nov., isolated from Antarctic soil.</title>
        <authorList>
            <person name="Sedlacek I."/>
            <person name="Kralova S."/>
            <person name="Kyrova K."/>
            <person name="Maslanova I."/>
            <person name="Stankova E."/>
            <person name="Vrbovska V."/>
            <person name="Nemec M."/>
            <person name="Bartak M."/>
            <person name="Svec P."/>
            <person name="Busse H.-J."/>
            <person name="Pantucek R."/>
        </authorList>
    </citation>
    <scope>NUCLEOTIDE SEQUENCE [LARGE SCALE GENOMIC DNA]</scope>
    <source>
        <strain evidence="6 7">CCM 8649</strain>
    </source>
</reference>
<feature type="binding site" evidence="4">
    <location>
        <position position="179"/>
    </location>
    <ligand>
        <name>NADP(+)</name>
        <dbReference type="ChEBI" id="CHEBI:58349"/>
    </ligand>
</feature>
<comment type="catalytic activity">
    <reaction evidence="4">
        <text>ADP-D-glycero-beta-D-manno-heptose = ADP-L-glycero-beta-D-manno-heptose</text>
        <dbReference type="Rhea" id="RHEA:17577"/>
        <dbReference type="ChEBI" id="CHEBI:59967"/>
        <dbReference type="ChEBI" id="CHEBI:61506"/>
        <dbReference type="EC" id="5.1.3.20"/>
    </reaction>
</comment>
<dbReference type="Pfam" id="PF01370">
    <property type="entry name" value="Epimerase"/>
    <property type="match status" value="1"/>
</dbReference>
<feature type="binding site" evidence="4">
    <location>
        <position position="146"/>
    </location>
    <ligand>
        <name>NADP(+)</name>
        <dbReference type="ChEBI" id="CHEBI:58349"/>
    </ligand>
</feature>
<dbReference type="Gene3D" id="3.40.50.720">
    <property type="entry name" value="NAD(P)-binding Rossmann-like Domain"/>
    <property type="match status" value="1"/>
</dbReference>
<evidence type="ECO:0000256" key="4">
    <source>
        <dbReference type="HAMAP-Rule" id="MF_01601"/>
    </source>
</evidence>
<feature type="binding site" evidence="4">
    <location>
        <position position="38"/>
    </location>
    <ligand>
        <name>NADP(+)</name>
        <dbReference type="ChEBI" id="CHEBI:58349"/>
    </ligand>
</feature>
<evidence type="ECO:0000256" key="3">
    <source>
        <dbReference type="ARBA" id="ARBA00023277"/>
    </source>
</evidence>
<dbReference type="GO" id="GO:0050661">
    <property type="term" value="F:NADP binding"/>
    <property type="evidence" value="ECO:0007669"/>
    <property type="project" value="InterPro"/>
</dbReference>
<feature type="binding site" evidence="4">
    <location>
        <position position="171"/>
    </location>
    <ligand>
        <name>NADP(+)</name>
        <dbReference type="ChEBI" id="CHEBI:58349"/>
    </ligand>
</feature>
<dbReference type="EC" id="5.1.3.20" evidence="4"/>
<dbReference type="PANTHER" id="PTHR43103">
    <property type="entry name" value="NUCLEOSIDE-DIPHOSPHATE-SUGAR EPIMERASE"/>
    <property type="match status" value="1"/>
</dbReference>
<comment type="caution">
    <text evidence="4">Lacks conserved residue(s) required for the propagation of feature annotation.</text>
</comment>
<comment type="caution">
    <text evidence="6">The sequence shown here is derived from an EMBL/GenBank/DDBJ whole genome shotgun (WGS) entry which is preliminary data.</text>
</comment>
<dbReference type="Proteomes" id="UP000177506">
    <property type="component" value="Unassembled WGS sequence"/>
</dbReference>
<gene>
    <name evidence="4" type="primary">hldD</name>
    <name evidence="6" type="ORF">BEN49_18740</name>
</gene>
<dbReference type="UniPathway" id="UPA00356">
    <property type="reaction ID" value="UER00440"/>
</dbReference>
<dbReference type="AlphaFoldDB" id="A0A1G1TLF1"/>
<comment type="domain">
    <text evidence="4">Contains a large N-terminal NADP-binding domain, and a smaller C-terminal substrate-binding domain.</text>
</comment>